<dbReference type="RefSeq" id="WP_223104199.1">
    <property type="nucleotide sequence ID" value="NZ_CP061913.1"/>
</dbReference>
<dbReference type="Pfam" id="PF03807">
    <property type="entry name" value="F420_oxidored"/>
    <property type="match status" value="1"/>
</dbReference>
<evidence type="ECO:0000259" key="2">
    <source>
        <dbReference type="Pfam" id="PF03807"/>
    </source>
</evidence>
<dbReference type="Gene3D" id="3.40.50.720">
    <property type="entry name" value="NAD(P)-binding Rossmann-like Domain"/>
    <property type="match status" value="1"/>
</dbReference>
<keyword evidence="4" id="KW-1185">Reference proteome</keyword>
<dbReference type="InterPro" id="IPR028939">
    <property type="entry name" value="P5C_Rdtase_cat_N"/>
</dbReference>
<gene>
    <name evidence="3" type="ORF">ACFFTR_51635</name>
</gene>
<evidence type="ECO:0000256" key="1">
    <source>
        <dbReference type="ARBA" id="ARBA00023002"/>
    </source>
</evidence>
<accession>A0ABV5MRT7</accession>
<keyword evidence="1" id="KW-0560">Oxidoreductase</keyword>
<dbReference type="InterPro" id="IPR051267">
    <property type="entry name" value="STEAP_metalloreductase"/>
</dbReference>
<dbReference type="Proteomes" id="UP001589608">
    <property type="component" value="Unassembled WGS sequence"/>
</dbReference>
<name>A0ABV5MRT7_9ACTN</name>
<dbReference type="EMBL" id="JBHMCA010000090">
    <property type="protein sequence ID" value="MFB9451573.1"/>
    <property type="molecule type" value="Genomic_DNA"/>
</dbReference>
<reference evidence="3 4" key="1">
    <citation type="submission" date="2024-09" db="EMBL/GenBank/DDBJ databases">
        <authorList>
            <person name="Sun Q."/>
            <person name="Mori K."/>
        </authorList>
    </citation>
    <scope>NUCLEOTIDE SEQUENCE [LARGE SCALE GENOMIC DNA]</scope>
    <source>
        <strain evidence="3 4">JCM 3307</strain>
    </source>
</reference>
<sequence length="201" mass="19842">MKIGIIGTGAMSTSLAGAWTRAGHDVLAAGRTSLRTAASHGDLILFAVPAAAAPGIAAELADDLAGRTLLDCTNPIAPGPAGPLLTVPPGSSTAAALASAAPGAAVVKAFNLCHASIWTLDPPVFEGLPLGVPYCASAQEAAARTAALITSMQCTPVPCGGLDRAPYLEATAALAIGVWFAAGSPRAMFPPIAQVPAADPQ</sequence>
<feature type="domain" description="Pyrroline-5-carboxylate reductase catalytic N-terminal" evidence="2">
    <location>
        <begin position="2"/>
        <end position="32"/>
    </location>
</feature>
<evidence type="ECO:0000313" key="3">
    <source>
        <dbReference type="EMBL" id="MFB9451573.1"/>
    </source>
</evidence>
<dbReference type="InterPro" id="IPR036291">
    <property type="entry name" value="NAD(P)-bd_dom_sf"/>
</dbReference>
<dbReference type="PANTHER" id="PTHR14239:SF10">
    <property type="entry name" value="REDUCTASE"/>
    <property type="match status" value="1"/>
</dbReference>
<dbReference type="PANTHER" id="PTHR14239">
    <property type="entry name" value="DUDULIN-RELATED"/>
    <property type="match status" value="1"/>
</dbReference>
<proteinExistence type="predicted"/>
<organism evidence="3 4">
    <name type="scientific">Dactylosporangium vinaceum</name>
    <dbReference type="NCBI Taxonomy" id="53362"/>
    <lineage>
        <taxon>Bacteria</taxon>
        <taxon>Bacillati</taxon>
        <taxon>Actinomycetota</taxon>
        <taxon>Actinomycetes</taxon>
        <taxon>Micromonosporales</taxon>
        <taxon>Micromonosporaceae</taxon>
        <taxon>Dactylosporangium</taxon>
    </lineage>
</organism>
<dbReference type="SUPFAM" id="SSF51735">
    <property type="entry name" value="NAD(P)-binding Rossmann-fold domains"/>
    <property type="match status" value="1"/>
</dbReference>
<protein>
    <submittedName>
        <fullName evidence="3">NADPH-dependent F420 reductase</fullName>
    </submittedName>
</protein>
<evidence type="ECO:0000313" key="4">
    <source>
        <dbReference type="Proteomes" id="UP001589608"/>
    </source>
</evidence>
<comment type="caution">
    <text evidence="3">The sequence shown here is derived from an EMBL/GenBank/DDBJ whole genome shotgun (WGS) entry which is preliminary data.</text>
</comment>